<evidence type="ECO:0000256" key="3">
    <source>
        <dbReference type="ARBA" id="ARBA00023235"/>
    </source>
</evidence>
<dbReference type="Pfam" id="PF01416">
    <property type="entry name" value="PseudoU_synth_1"/>
    <property type="match status" value="1"/>
</dbReference>
<comment type="similarity">
    <text evidence="1">Belongs to the tRNA pseudouridine synthase TruA family.</text>
</comment>
<evidence type="ECO:0000256" key="1">
    <source>
        <dbReference type="ARBA" id="ARBA00009375"/>
    </source>
</evidence>
<name>A0A2H1VPP1_SPOFR</name>
<dbReference type="FunFam" id="3.30.70.580:FF:000007">
    <property type="entry name" value="tRNA pseudouridine synthase"/>
    <property type="match status" value="1"/>
</dbReference>
<accession>A0A2H1VPP1</accession>
<dbReference type="GO" id="GO:0009982">
    <property type="term" value="F:pseudouridine synthase activity"/>
    <property type="evidence" value="ECO:0007669"/>
    <property type="project" value="InterPro"/>
</dbReference>
<proteinExistence type="inferred from homology"/>
<dbReference type="GO" id="GO:1990481">
    <property type="term" value="P:mRNA pseudouridine synthesis"/>
    <property type="evidence" value="ECO:0007669"/>
    <property type="project" value="TreeGrafter"/>
</dbReference>
<dbReference type="Gene3D" id="3.30.70.580">
    <property type="entry name" value="Pseudouridine synthase I, catalytic domain, N-terminal subdomain"/>
    <property type="match status" value="1"/>
</dbReference>
<dbReference type="PANTHER" id="PTHR11142:SF5">
    <property type="entry name" value="TRNA PSEUDOURIDINE(38_39) SYNTHASE"/>
    <property type="match status" value="1"/>
</dbReference>
<dbReference type="GO" id="GO:0005634">
    <property type="term" value="C:nucleus"/>
    <property type="evidence" value="ECO:0007669"/>
    <property type="project" value="TreeGrafter"/>
</dbReference>
<evidence type="ECO:0000313" key="5">
    <source>
        <dbReference type="EMBL" id="SOQ42793.1"/>
    </source>
</evidence>
<keyword evidence="3" id="KW-0413">Isomerase</keyword>
<dbReference type="HAMAP" id="MF_00171">
    <property type="entry name" value="TruA"/>
    <property type="match status" value="1"/>
</dbReference>
<dbReference type="GO" id="GO:0003723">
    <property type="term" value="F:RNA binding"/>
    <property type="evidence" value="ECO:0007669"/>
    <property type="project" value="InterPro"/>
</dbReference>
<dbReference type="InterPro" id="IPR041707">
    <property type="entry name" value="Pus3-like"/>
</dbReference>
<dbReference type="Gene3D" id="3.30.70.660">
    <property type="entry name" value="Pseudouridine synthase I, catalytic domain, C-terminal subdomain"/>
    <property type="match status" value="1"/>
</dbReference>
<dbReference type="SUPFAM" id="SSF55120">
    <property type="entry name" value="Pseudouridine synthase"/>
    <property type="match status" value="1"/>
</dbReference>
<gene>
    <name evidence="5" type="ORF">SFRICE_011687</name>
</gene>
<dbReference type="OrthoDB" id="25767at2759"/>
<dbReference type="CDD" id="cd02569">
    <property type="entry name" value="PseudoU_synth_ScPus3"/>
    <property type="match status" value="1"/>
</dbReference>
<organism evidence="5">
    <name type="scientific">Spodoptera frugiperda</name>
    <name type="common">Fall armyworm</name>
    <dbReference type="NCBI Taxonomy" id="7108"/>
    <lineage>
        <taxon>Eukaryota</taxon>
        <taxon>Metazoa</taxon>
        <taxon>Ecdysozoa</taxon>
        <taxon>Arthropoda</taxon>
        <taxon>Hexapoda</taxon>
        <taxon>Insecta</taxon>
        <taxon>Pterygota</taxon>
        <taxon>Neoptera</taxon>
        <taxon>Endopterygota</taxon>
        <taxon>Lepidoptera</taxon>
        <taxon>Glossata</taxon>
        <taxon>Ditrysia</taxon>
        <taxon>Noctuoidea</taxon>
        <taxon>Noctuidae</taxon>
        <taxon>Amphipyrinae</taxon>
        <taxon>Spodoptera</taxon>
    </lineage>
</organism>
<dbReference type="GO" id="GO:0005737">
    <property type="term" value="C:cytoplasm"/>
    <property type="evidence" value="ECO:0007669"/>
    <property type="project" value="TreeGrafter"/>
</dbReference>
<dbReference type="NCBIfam" id="TIGR00071">
    <property type="entry name" value="hisT_truA"/>
    <property type="match status" value="1"/>
</dbReference>
<dbReference type="AlphaFoldDB" id="A0A2H1VPP1"/>
<dbReference type="InterPro" id="IPR001406">
    <property type="entry name" value="PsdUridine_synth_TruA"/>
</dbReference>
<dbReference type="InterPro" id="IPR020097">
    <property type="entry name" value="PsdUridine_synth_TruA_a/b_dom"/>
</dbReference>
<reference evidence="5" key="1">
    <citation type="submission" date="2016-07" db="EMBL/GenBank/DDBJ databases">
        <authorList>
            <person name="Bretaudeau A."/>
        </authorList>
    </citation>
    <scope>NUCLEOTIDE SEQUENCE</scope>
    <source>
        <strain evidence="5">Rice</strain>
        <tissue evidence="5">Whole body</tissue>
    </source>
</reference>
<evidence type="ECO:0000256" key="2">
    <source>
        <dbReference type="ARBA" id="ARBA00022694"/>
    </source>
</evidence>
<dbReference type="InterPro" id="IPR020094">
    <property type="entry name" value="TruA/RsuA/RluB/E/F_N"/>
</dbReference>
<feature type="domain" description="Pseudouridine synthase I TruA alpha/beta" evidence="4">
    <location>
        <begin position="215"/>
        <end position="329"/>
    </location>
</feature>
<dbReference type="InterPro" id="IPR020095">
    <property type="entry name" value="PsdUridine_synth_TruA_C"/>
</dbReference>
<dbReference type="EMBL" id="ODYU01003699">
    <property type="protein sequence ID" value="SOQ42793.1"/>
    <property type="molecule type" value="Genomic_DNA"/>
</dbReference>
<dbReference type="GO" id="GO:0031119">
    <property type="term" value="P:tRNA pseudouridine synthesis"/>
    <property type="evidence" value="ECO:0007669"/>
    <property type="project" value="TreeGrafter"/>
</dbReference>
<sequence length="450" mass="52193">MPPKKRSPDTNSKEELDKWSKEELIARVLQLEAHNVQLKNIISKNFSQSSSESDAKENNRKVDFSKYHYRRVLLRILYFGWDYNGLAVQEDSKQTIEHHLFHALTKSCLIQSRETSNYHRCGRTDKGVSSFGQVISISLRSKFPPTEQHTQEALSKEMDYCKILNRLLPKDIKAVAWMPIPESLPEFSARFDCKKRLYKYYFPRSLLNIQAMKEACSYLTGSNDYRNLCKMDVGNGVVEFIREIISADIVPVNHGDVDAATSMFYLQIEGNAFLWHQIRCIMGVLLLVGQGKETPGVIRELLDVEKNPRKPQYNMALDLPLNLFHCSYDITEPQSWRCSRQALAEVLSNLQSDWTMYSIKTTMIKEVINEIETLYSKCESETADTESKEREKDRVVAYADCLLQGVRAKVYKPLLKRDTCSSLEERIEHYKKRRKLVDPNEETEGKRTCR</sequence>
<dbReference type="PANTHER" id="PTHR11142">
    <property type="entry name" value="PSEUDOURIDYLATE SYNTHASE"/>
    <property type="match status" value="1"/>
</dbReference>
<dbReference type="InterPro" id="IPR020103">
    <property type="entry name" value="PsdUridine_synth_cat_dom_sf"/>
</dbReference>
<keyword evidence="2" id="KW-0819">tRNA processing</keyword>
<evidence type="ECO:0000259" key="4">
    <source>
        <dbReference type="Pfam" id="PF01416"/>
    </source>
</evidence>
<protein>
    <submittedName>
        <fullName evidence="5">SFRICE_011687</fullName>
    </submittedName>
</protein>